<dbReference type="InterPro" id="IPR013216">
    <property type="entry name" value="Methyltransf_11"/>
</dbReference>
<feature type="domain" description="Methyltransferase type 11" evidence="1">
    <location>
        <begin position="58"/>
        <end position="157"/>
    </location>
</feature>
<dbReference type="AlphaFoldDB" id="A0A3B0R8F1"/>
<dbReference type="EMBL" id="UOEE01000066">
    <property type="protein sequence ID" value="VAV88479.1"/>
    <property type="molecule type" value="Genomic_DNA"/>
</dbReference>
<dbReference type="Pfam" id="PF08241">
    <property type="entry name" value="Methyltransf_11"/>
    <property type="match status" value="1"/>
</dbReference>
<dbReference type="InterPro" id="IPR029063">
    <property type="entry name" value="SAM-dependent_MTases_sf"/>
</dbReference>
<dbReference type="Gene3D" id="3.40.50.150">
    <property type="entry name" value="Vaccinia Virus protein VP39"/>
    <property type="match status" value="1"/>
</dbReference>
<dbReference type="GO" id="GO:0008757">
    <property type="term" value="F:S-adenosylmethionine-dependent methyltransferase activity"/>
    <property type="evidence" value="ECO:0007669"/>
    <property type="project" value="InterPro"/>
</dbReference>
<evidence type="ECO:0000313" key="2">
    <source>
        <dbReference type="EMBL" id="VAV88479.1"/>
    </source>
</evidence>
<accession>A0A3B0R8F1</accession>
<dbReference type="SUPFAM" id="SSF53335">
    <property type="entry name" value="S-adenosyl-L-methionine-dependent methyltransferases"/>
    <property type="match status" value="1"/>
</dbReference>
<sequence>MSKKTAPVAEHYNAVVEDYHLNYDDEAYKTLPHYPANYFRLQMLKREVVKLGAKSIYEAGLGEGTPLAHMGEMGLRVAGSDIATNMIEAAKVNFKRRGLNPDNIQLGDIDDAASFANQLKEGLFDAMMASGVLPHVKDDEKALQNMGSIVRPGGTVFVEFRNKMFSLFTMNRFTKEFILDDLLGDVPGSIRDVVARELDNRLATDLPPIRDTNKDGDGPGYDLIQANYHNPFELLETFENLGFSNAKIHWYHYHPAPPMLEKTIGQSFRETAMNMEHQNNWRGMFLCSAGVVQAVRR</sequence>
<name>A0A3B0R8F1_9ZZZZ</name>
<protein>
    <recommendedName>
        <fullName evidence="1">Methyltransferase type 11 domain-containing protein</fullName>
    </recommendedName>
</protein>
<reference evidence="2" key="1">
    <citation type="submission" date="2018-06" db="EMBL/GenBank/DDBJ databases">
        <authorList>
            <person name="Zhirakovskaya E."/>
        </authorList>
    </citation>
    <scope>NUCLEOTIDE SEQUENCE</scope>
</reference>
<organism evidence="2">
    <name type="scientific">hydrothermal vent metagenome</name>
    <dbReference type="NCBI Taxonomy" id="652676"/>
    <lineage>
        <taxon>unclassified sequences</taxon>
        <taxon>metagenomes</taxon>
        <taxon>ecological metagenomes</taxon>
    </lineage>
</organism>
<evidence type="ECO:0000259" key="1">
    <source>
        <dbReference type="Pfam" id="PF08241"/>
    </source>
</evidence>
<gene>
    <name evidence="2" type="ORF">MNBD_ALPHA06-1706</name>
</gene>
<proteinExistence type="predicted"/>
<dbReference type="CDD" id="cd02440">
    <property type="entry name" value="AdoMet_MTases"/>
    <property type="match status" value="1"/>
</dbReference>